<evidence type="ECO:0000256" key="3">
    <source>
        <dbReference type="ARBA" id="ARBA00022692"/>
    </source>
</evidence>
<feature type="transmembrane region" description="Helical" evidence="6">
    <location>
        <begin position="134"/>
        <end position="167"/>
    </location>
</feature>
<feature type="transmembrane region" description="Helical" evidence="6">
    <location>
        <begin position="93"/>
        <end position="113"/>
    </location>
</feature>
<keyword evidence="4 6" id="KW-1133">Transmembrane helix</keyword>
<feature type="transmembrane region" description="Helical" evidence="6">
    <location>
        <begin position="210"/>
        <end position="232"/>
    </location>
</feature>
<protein>
    <submittedName>
        <fullName evidence="7">Ribonuclease</fullName>
    </submittedName>
</protein>
<dbReference type="PIRSF" id="PIRSF035875">
    <property type="entry name" value="RNase_BN"/>
    <property type="match status" value="1"/>
</dbReference>
<evidence type="ECO:0000256" key="4">
    <source>
        <dbReference type="ARBA" id="ARBA00022989"/>
    </source>
</evidence>
<dbReference type="STRING" id="1471761.B0W44_01610"/>
<evidence type="ECO:0000256" key="6">
    <source>
        <dbReference type="SAM" id="Phobius"/>
    </source>
</evidence>
<feature type="transmembrane region" description="Helical" evidence="6">
    <location>
        <begin position="34"/>
        <end position="57"/>
    </location>
</feature>
<comment type="subcellular location">
    <subcellularLocation>
        <location evidence="1">Cell membrane</location>
        <topology evidence="1">Multi-pass membrane protein</topology>
    </subcellularLocation>
</comment>
<dbReference type="PANTHER" id="PTHR30213:SF0">
    <property type="entry name" value="UPF0761 MEMBRANE PROTEIN YIHY"/>
    <property type="match status" value="1"/>
</dbReference>
<dbReference type="EMBL" id="CP019699">
    <property type="protein sequence ID" value="AQS57341.1"/>
    <property type="molecule type" value="Genomic_DNA"/>
</dbReference>
<gene>
    <name evidence="7" type="ORF">B0W44_01610</name>
</gene>
<dbReference type="GO" id="GO:0005886">
    <property type="term" value="C:plasma membrane"/>
    <property type="evidence" value="ECO:0007669"/>
    <property type="project" value="UniProtKB-SubCell"/>
</dbReference>
<dbReference type="InterPro" id="IPR017039">
    <property type="entry name" value="Virul_fac_BrkB"/>
</dbReference>
<keyword evidence="5 6" id="KW-0472">Membrane</keyword>
<evidence type="ECO:0000313" key="8">
    <source>
        <dbReference type="Proteomes" id="UP000188603"/>
    </source>
</evidence>
<feature type="transmembrane region" description="Helical" evidence="6">
    <location>
        <begin position="244"/>
        <end position="270"/>
    </location>
</feature>
<keyword evidence="8" id="KW-1185">Reference proteome</keyword>
<evidence type="ECO:0000256" key="5">
    <source>
        <dbReference type="ARBA" id="ARBA00023136"/>
    </source>
</evidence>
<evidence type="ECO:0000256" key="1">
    <source>
        <dbReference type="ARBA" id="ARBA00004651"/>
    </source>
</evidence>
<feature type="transmembrane region" description="Helical" evidence="6">
    <location>
        <begin position="179"/>
        <end position="198"/>
    </location>
</feature>
<evidence type="ECO:0000313" key="7">
    <source>
        <dbReference type="EMBL" id="AQS57341.1"/>
    </source>
</evidence>
<proteinExistence type="predicted"/>
<reference evidence="7 8" key="1">
    <citation type="journal article" date="2015" name="Int. J. Syst. Evol. Microbiol.">
        <title>Novibacillus thermophilus gen. nov., sp. nov., a Gram-staining-negative and moderately thermophilic member of the family Thermoactinomycetaceae.</title>
        <authorList>
            <person name="Yang G."/>
            <person name="Chen J."/>
            <person name="Zhou S."/>
        </authorList>
    </citation>
    <scope>NUCLEOTIDE SEQUENCE [LARGE SCALE GENOMIC DNA]</scope>
    <source>
        <strain evidence="7 8">SG-1</strain>
    </source>
</reference>
<dbReference type="KEGG" id="ntr:B0W44_01610"/>
<keyword evidence="2" id="KW-1003">Cell membrane</keyword>
<dbReference type="AlphaFoldDB" id="A0A1U9KBH9"/>
<evidence type="ECO:0000256" key="2">
    <source>
        <dbReference type="ARBA" id="ARBA00022475"/>
    </source>
</evidence>
<name>A0A1U9KBH9_9BACL</name>
<accession>A0A1U9KBH9</accession>
<sequence length="283" mass="31705">MVKGKPNIASARLFLKQLIQRILDNRLPDLSAQLAFYFLLSLFPFLIFAMALFGYFVSSEEVLALLSRYVPSASMDVIEGNVRDVLDVERGSLLSFGMVATIWSASHATNALIRALNEAYDVEESRPLWKARGTAIVLTFALIGILLVALILPVFGQAIGLLFFSLFHMTEAFWSVWNVLRWGISFTILFSVLVFLYYAAPNKRLDLRDIAAGALFATVSWQLVSYAFSFFVNEFGHYSATYGGLAGAIVLMLWFYLTGLILLVGGEINATLHFLKRERKTEQ</sequence>
<dbReference type="OrthoDB" id="9775903at2"/>
<dbReference type="NCBIfam" id="TIGR00765">
    <property type="entry name" value="yihY_not_rbn"/>
    <property type="match status" value="1"/>
</dbReference>
<keyword evidence="3 6" id="KW-0812">Transmembrane</keyword>
<dbReference type="Pfam" id="PF03631">
    <property type="entry name" value="Virul_fac_BrkB"/>
    <property type="match status" value="1"/>
</dbReference>
<organism evidence="7 8">
    <name type="scientific">Novibacillus thermophilus</name>
    <dbReference type="NCBI Taxonomy" id="1471761"/>
    <lineage>
        <taxon>Bacteria</taxon>
        <taxon>Bacillati</taxon>
        <taxon>Bacillota</taxon>
        <taxon>Bacilli</taxon>
        <taxon>Bacillales</taxon>
        <taxon>Thermoactinomycetaceae</taxon>
        <taxon>Novibacillus</taxon>
    </lineage>
</organism>
<dbReference type="Proteomes" id="UP000188603">
    <property type="component" value="Chromosome"/>
</dbReference>
<dbReference type="PANTHER" id="PTHR30213">
    <property type="entry name" value="INNER MEMBRANE PROTEIN YHJD"/>
    <property type="match status" value="1"/>
</dbReference>